<dbReference type="InterPro" id="IPR020846">
    <property type="entry name" value="MFS_dom"/>
</dbReference>
<dbReference type="GO" id="GO:0061513">
    <property type="term" value="F:glucose 6-phosphate:phosphate antiporter activity"/>
    <property type="evidence" value="ECO:0007669"/>
    <property type="project" value="TreeGrafter"/>
</dbReference>
<dbReference type="InterPro" id="IPR051337">
    <property type="entry name" value="OPA_Antiporter"/>
</dbReference>
<feature type="domain" description="Major facilitator superfamily (MFS) profile" evidence="6">
    <location>
        <begin position="26"/>
        <end position="418"/>
    </location>
</feature>
<feature type="transmembrane region" description="Helical" evidence="5">
    <location>
        <begin position="181"/>
        <end position="200"/>
    </location>
</feature>
<dbReference type="GO" id="GO:0005886">
    <property type="term" value="C:plasma membrane"/>
    <property type="evidence" value="ECO:0007669"/>
    <property type="project" value="UniProtKB-SubCell"/>
</dbReference>
<sequence>MSARPQSTGSPSGTVASAGGRAKWLIWLAGATVYLLAVFHRTSFGVAGLQASERFGVGAAALGTFTVLQVGVYAAMQIPTGVLVDRYGPRRILTAALLFLGIGQVLMATADSYPLGLLARGVLGFGDALTFVSVVRLIAAHFSGRQYPVVTSFTTAVGYIGNLAATVPLTLLLAGPGWTPTFLVAGVVTALFAAVVLAVVRDDPAGVRREPAGPVSPRALRAQVSGAWRVPGTRLGFWLHFSTMFAPNVLTLIWGVPYLVQGQGLPAATASALMTVFVFGSMVGGPVVGALIGRSPSWRMPIVGGYLAGAVVVWALLLSWPGTVPAAVLVPCFAFLSIGGPASMIGFALARDYNPLHRVGTATGVVNVGGFVATTIGALVFGLLLELTGGEFRWALLGIVTVLVLGVFRMLVWWRRARAALFDAEARGEQIPVRIVRHRWDTPVGARSTTAAA</sequence>
<feature type="transmembrane region" description="Helical" evidence="5">
    <location>
        <begin position="237"/>
        <end position="260"/>
    </location>
</feature>
<dbReference type="SUPFAM" id="SSF103473">
    <property type="entry name" value="MFS general substrate transporter"/>
    <property type="match status" value="1"/>
</dbReference>
<dbReference type="PROSITE" id="PS50850">
    <property type="entry name" value="MFS"/>
    <property type="match status" value="1"/>
</dbReference>
<reference evidence="7 8" key="1">
    <citation type="submission" date="2017-07" db="EMBL/GenBank/DDBJ databases">
        <title>Amycolatopsis antarcticus sp. nov., isolated from the surface of an Antarcticus brown macroalga.</title>
        <authorList>
            <person name="Wang J."/>
            <person name="Leiva S."/>
            <person name="Huang J."/>
            <person name="Huang Y."/>
        </authorList>
    </citation>
    <scope>NUCLEOTIDE SEQUENCE [LARGE SCALE GENOMIC DNA]</scope>
    <source>
        <strain evidence="7 8">AU-G6</strain>
    </source>
</reference>
<feature type="transmembrane region" description="Helical" evidence="5">
    <location>
        <begin position="24"/>
        <end position="43"/>
    </location>
</feature>
<dbReference type="Proteomes" id="UP000242444">
    <property type="component" value="Unassembled WGS sequence"/>
</dbReference>
<evidence type="ECO:0000256" key="1">
    <source>
        <dbReference type="ARBA" id="ARBA00004651"/>
    </source>
</evidence>
<keyword evidence="2 5" id="KW-0812">Transmembrane</keyword>
<dbReference type="OrthoDB" id="4332123at2"/>
<feature type="transmembrane region" description="Helical" evidence="5">
    <location>
        <begin position="272"/>
        <end position="293"/>
    </location>
</feature>
<feature type="transmembrane region" description="Helical" evidence="5">
    <location>
        <begin position="326"/>
        <end position="350"/>
    </location>
</feature>
<evidence type="ECO:0000259" key="6">
    <source>
        <dbReference type="PROSITE" id="PS50850"/>
    </source>
</evidence>
<comment type="subcellular location">
    <subcellularLocation>
        <location evidence="1">Cell membrane</location>
        <topology evidence="1">Multi-pass membrane protein</topology>
    </subcellularLocation>
</comment>
<dbReference type="PANTHER" id="PTHR43826">
    <property type="entry name" value="GLUCOSE-6-PHOSPHATE EXCHANGER SLC37A4"/>
    <property type="match status" value="1"/>
</dbReference>
<dbReference type="GO" id="GO:0035435">
    <property type="term" value="P:phosphate ion transmembrane transport"/>
    <property type="evidence" value="ECO:0007669"/>
    <property type="project" value="TreeGrafter"/>
</dbReference>
<dbReference type="CDD" id="cd06174">
    <property type="entry name" value="MFS"/>
    <property type="match status" value="1"/>
</dbReference>
<organism evidence="7 8">
    <name type="scientific">Amycolatopsis antarctica</name>
    <dbReference type="NCBI Taxonomy" id="1854586"/>
    <lineage>
        <taxon>Bacteria</taxon>
        <taxon>Bacillati</taxon>
        <taxon>Actinomycetota</taxon>
        <taxon>Actinomycetes</taxon>
        <taxon>Pseudonocardiales</taxon>
        <taxon>Pseudonocardiaceae</taxon>
        <taxon>Amycolatopsis</taxon>
    </lineage>
</organism>
<name>A0A263D8Q5_9PSEU</name>
<dbReference type="Gene3D" id="1.20.1250.20">
    <property type="entry name" value="MFS general substrate transporter like domains"/>
    <property type="match status" value="2"/>
</dbReference>
<feature type="transmembrane region" description="Helical" evidence="5">
    <location>
        <begin position="92"/>
        <end position="110"/>
    </location>
</feature>
<evidence type="ECO:0000256" key="2">
    <source>
        <dbReference type="ARBA" id="ARBA00022692"/>
    </source>
</evidence>
<dbReference type="Pfam" id="PF07690">
    <property type="entry name" value="MFS_1"/>
    <property type="match status" value="1"/>
</dbReference>
<dbReference type="InterPro" id="IPR011701">
    <property type="entry name" value="MFS"/>
</dbReference>
<dbReference type="PANTHER" id="PTHR43826:SF3">
    <property type="entry name" value="GLUCOSE-6-PHOSPHATE EXCHANGER SLC37A4"/>
    <property type="match status" value="1"/>
</dbReference>
<accession>A0A263D8Q5</accession>
<dbReference type="EMBL" id="NKYE01000002">
    <property type="protein sequence ID" value="OZM74388.1"/>
    <property type="molecule type" value="Genomic_DNA"/>
</dbReference>
<feature type="transmembrane region" description="Helical" evidence="5">
    <location>
        <begin position="122"/>
        <end position="144"/>
    </location>
</feature>
<keyword evidence="3 5" id="KW-1133">Transmembrane helix</keyword>
<keyword evidence="8" id="KW-1185">Reference proteome</keyword>
<feature type="transmembrane region" description="Helical" evidence="5">
    <location>
        <begin position="391"/>
        <end position="412"/>
    </location>
</feature>
<protein>
    <submittedName>
        <fullName evidence="7">MFS transporter</fullName>
    </submittedName>
</protein>
<comment type="caution">
    <text evidence="7">The sequence shown here is derived from an EMBL/GenBank/DDBJ whole genome shotgun (WGS) entry which is preliminary data.</text>
</comment>
<evidence type="ECO:0000256" key="3">
    <source>
        <dbReference type="ARBA" id="ARBA00022989"/>
    </source>
</evidence>
<proteinExistence type="predicted"/>
<gene>
    <name evidence="7" type="ORF">CFN78_04485</name>
</gene>
<dbReference type="InterPro" id="IPR036259">
    <property type="entry name" value="MFS_trans_sf"/>
</dbReference>
<dbReference type="AlphaFoldDB" id="A0A263D8Q5"/>
<feature type="transmembrane region" description="Helical" evidence="5">
    <location>
        <begin position="55"/>
        <end position="76"/>
    </location>
</feature>
<evidence type="ECO:0000256" key="5">
    <source>
        <dbReference type="SAM" id="Phobius"/>
    </source>
</evidence>
<feature type="transmembrane region" description="Helical" evidence="5">
    <location>
        <begin position="362"/>
        <end position="385"/>
    </location>
</feature>
<feature type="transmembrane region" description="Helical" evidence="5">
    <location>
        <begin position="300"/>
        <end position="320"/>
    </location>
</feature>
<keyword evidence="4 5" id="KW-0472">Membrane</keyword>
<evidence type="ECO:0000313" key="8">
    <source>
        <dbReference type="Proteomes" id="UP000242444"/>
    </source>
</evidence>
<evidence type="ECO:0000313" key="7">
    <source>
        <dbReference type="EMBL" id="OZM74388.1"/>
    </source>
</evidence>
<dbReference type="InParanoid" id="A0A263D8Q5"/>
<feature type="transmembrane region" description="Helical" evidence="5">
    <location>
        <begin position="156"/>
        <end position="175"/>
    </location>
</feature>
<evidence type="ECO:0000256" key="4">
    <source>
        <dbReference type="ARBA" id="ARBA00023136"/>
    </source>
</evidence>
<dbReference type="RefSeq" id="WP_094861286.1">
    <property type="nucleotide sequence ID" value="NZ_NKYE01000002.1"/>
</dbReference>